<evidence type="ECO:0000313" key="4">
    <source>
        <dbReference type="EMBL" id="KAH3882971.1"/>
    </source>
</evidence>
<feature type="compositionally biased region" description="Basic and acidic residues" evidence="2">
    <location>
        <begin position="59"/>
        <end position="81"/>
    </location>
</feature>
<dbReference type="PROSITE" id="PS50158">
    <property type="entry name" value="ZF_CCHC"/>
    <property type="match status" value="1"/>
</dbReference>
<organism evidence="4 5">
    <name type="scientific">Dreissena polymorpha</name>
    <name type="common">Zebra mussel</name>
    <name type="synonym">Mytilus polymorpha</name>
    <dbReference type="NCBI Taxonomy" id="45954"/>
    <lineage>
        <taxon>Eukaryota</taxon>
        <taxon>Metazoa</taxon>
        <taxon>Spiralia</taxon>
        <taxon>Lophotrochozoa</taxon>
        <taxon>Mollusca</taxon>
        <taxon>Bivalvia</taxon>
        <taxon>Autobranchia</taxon>
        <taxon>Heteroconchia</taxon>
        <taxon>Euheterodonta</taxon>
        <taxon>Imparidentia</taxon>
        <taxon>Neoheterodontei</taxon>
        <taxon>Myida</taxon>
        <taxon>Dreissenoidea</taxon>
        <taxon>Dreissenidae</taxon>
        <taxon>Dreissena</taxon>
    </lineage>
</organism>
<reference evidence="4" key="2">
    <citation type="submission" date="2020-11" db="EMBL/GenBank/DDBJ databases">
        <authorList>
            <person name="McCartney M.A."/>
            <person name="Auch B."/>
            <person name="Kono T."/>
            <person name="Mallez S."/>
            <person name="Becker A."/>
            <person name="Gohl D.M."/>
            <person name="Silverstein K.A.T."/>
            <person name="Koren S."/>
            <person name="Bechman K.B."/>
            <person name="Herman A."/>
            <person name="Abrahante J.E."/>
            <person name="Garbe J."/>
        </authorList>
    </citation>
    <scope>NUCLEOTIDE SEQUENCE</scope>
    <source>
        <strain evidence="4">Duluth1</strain>
        <tissue evidence="4">Whole animal</tissue>
    </source>
</reference>
<feature type="compositionally biased region" description="Low complexity" evidence="2">
    <location>
        <begin position="157"/>
        <end position="167"/>
    </location>
</feature>
<evidence type="ECO:0000313" key="5">
    <source>
        <dbReference type="Proteomes" id="UP000828390"/>
    </source>
</evidence>
<dbReference type="GO" id="GO:0003676">
    <property type="term" value="F:nucleic acid binding"/>
    <property type="evidence" value="ECO:0007669"/>
    <property type="project" value="InterPro"/>
</dbReference>
<evidence type="ECO:0000256" key="1">
    <source>
        <dbReference type="PROSITE-ProRule" id="PRU00047"/>
    </source>
</evidence>
<dbReference type="InterPro" id="IPR036875">
    <property type="entry name" value="Znf_CCHC_sf"/>
</dbReference>
<dbReference type="Proteomes" id="UP000828390">
    <property type="component" value="Unassembled WGS sequence"/>
</dbReference>
<feature type="region of interest" description="Disordered" evidence="2">
    <location>
        <begin position="57"/>
        <end position="83"/>
    </location>
</feature>
<dbReference type="EMBL" id="JAIWYP010000001">
    <property type="protein sequence ID" value="KAH3882971.1"/>
    <property type="molecule type" value="Genomic_DNA"/>
</dbReference>
<keyword evidence="5" id="KW-1185">Reference proteome</keyword>
<dbReference type="InterPro" id="IPR001878">
    <property type="entry name" value="Znf_CCHC"/>
</dbReference>
<sequence length="173" mass="19174">MREKALSLRDVSKAVDLMRELKDKIQHRNKIIRIADSSSAGWSTVNEYEIIDYASDSDDDRKNRKAEEKTVAKADKRKKEMLNSTVNSNAFRNSYSQAGRGSGRGIFMGRRFDQLGEVVCFKCANVGHFASGCAVNVGAPGNVIGRGRRVPPQATVSSASQQQQLGQHKQEQQ</sequence>
<keyword evidence="1" id="KW-0862">Zinc</keyword>
<gene>
    <name evidence="4" type="ORF">DPMN_006918</name>
</gene>
<reference evidence="4" key="1">
    <citation type="journal article" date="2019" name="bioRxiv">
        <title>The Genome of the Zebra Mussel, Dreissena polymorpha: A Resource for Invasive Species Research.</title>
        <authorList>
            <person name="McCartney M.A."/>
            <person name="Auch B."/>
            <person name="Kono T."/>
            <person name="Mallez S."/>
            <person name="Zhang Y."/>
            <person name="Obille A."/>
            <person name="Becker A."/>
            <person name="Abrahante J.E."/>
            <person name="Garbe J."/>
            <person name="Badalamenti J.P."/>
            <person name="Herman A."/>
            <person name="Mangelson H."/>
            <person name="Liachko I."/>
            <person name="Sullivan S."/>
            <person name="Sone E.D."/>
            <person name="Koren S."/>
            <person name="Silverstein K.A.T."/>
            <person name="Beckman K.B."/>
            <person name="Gohl D.M."/>
        </authorList>
    </citation>
    <scope>NUCLEOTIDE SEQUENCE</scope>
    <source>
        <strain evidence="4">Duluth1</strain>
        <tissue evidence="4">Whole animal</tissue>
    </source>
</reference>
<evidence type="ECO:0000256" key="2">
    <source>
        <dbReference type="SAM" id="MobiDB-lite"/>
    </source>
</evidence>
<evidence type="ECO:0000259" key="3">
    <source>
        <dbReference type="PROSITE" id="PS50158"/>
    </source>
</evidence>
<proteinExistence type="predicted"/>
<accession>A0A9D4MW30</accession>
<keyword evidence="1" id="KW-0479">Metal-binding</keyword>
<feature type="region of interest" description="Disordered" evidence="2">
    <location>
        <begin position="146"/>
        <end position="173"/>
    </location>
</feature>
<dbReference type="GO" id="GO:0008270">
    <property type="term" value="F:zinc ion binding"/>
    <property type="evidence" value="ECO:0007669"/>
    <property type="project" value="UniProtKB-KW"/>
</dbReference>
<name>A0A9D4MW30_DREPO</name>
<feature type="domain" description="CCHC-type" evidence="3">
    <location>
        <begin position="120"/>
        <end position="133"/>
    </location>
</feature>
<dbReference type="SUPFAM" id="SSF57756">
    <property type="entry name" value="Retrovirus zinc finger-like domains"/>
    <property type="match status" value="1"/>
</dbReference>
<dbReference type="AlphaFoldDB" id="A0A9D4MW30"/>
<protein>
    <recommendedName>
        <fullName evidence="3">CCHC-type domain-containing protein</fullName>
    </recommendedName>
</protein>
<comment type="caution">
    <text evidence="4">The sequence shown here is derived from an EMBL/GenBank/DDBJ whole genome shotgun (WGS) entry which is preliminary data.</text>
</comment>
<keyword evidence="1" id="KW-0863">Zinc-finger</keyword>